<gene>
    <name evidence="2" type="ORF">FIBSPDRAFT_853012</name>
</gene>
<feature type="region of interest" description="Disordered" evidence="1">
    <location>
        <begin position="197"/>
        <end position="249"/>
    </location>
</feature>
<evidence type="ECO:0000313" key="3">
    <source>
        <dbReference type="Proteomes" id="UP000076532"/>
    </source>
</evidence>
<evidence type="ECO:0000256" key="1">
    <source>
        <dbReference type="SAM" id="MobiDB-lite"/>
    </source>
</evidence>
<proteinExistence type="predicted"/>
<evidence type="ECO:0000313" key="2">
    <source>
        <dbReference type="EMBL" id="KZP28197.1"/>
    </source>
</evidence>
<name>A0A166REX3_9AGAM</name>
<accession>A0A166REX3</accession>
<protein>
    <submittedName>
        <fullName evidence="2">Uncharacterized protein</fullName>
    </submittedName>
</protein>
<feature type="region of interest" description="Disordered" evidence="1">
    <location>
        <begin position="95"/>
        <end position="121"/>
    </location>
</feature>
<keyword evidence="3" id="KW-1185">Reference proteome</keyword>
<feature type="compositionally biased region" description="Polar residues" evidence="1">
    <location>
        <begin position="207"/>
        <end position="217"/>
    </location>
</feature>
<reference evidence="2 3" key="1">
    <citation type="journal article" date="2016" name="Mol. Biol. Evol.">
        <title>Comparative Genomics of Early-Diverging Mushroom-Forming Fungi Provides Insights into the Origins of Lignocellulose Decay Capabilities.</title>
        <authorList>
            <person name="Nagy L.G."/>
            <person name="Riley R."/>
            <person name="Tritt A."/>
            <person name="Adam C."/>
            <person name="Daum C."/>
            <person name="Floudas D."/>
            <person name="Sun H."/>
            <person name="Yadav J.S."/>
            <person name="Pangilinan J."/>
            <person name="Larsson K.H."/>
            <person name="Matsuura K."/>
            <person name="Barry K."/>
            <person name="Labutti K."/>
            <person name="Kuo R."/>
            <person name="Ohm R.A."/>
            <person name="Bhattacharya S.S."/>
            <person name="Shirouzu T."/>
            <person name="Yoshinaga Y."/>
            <person name="Martin F.M."/>
            <person name="Grigoriev I.V."/>
            <person name="Hibbett D.S."/>
        </authorList>
    </citation>
    <scope>NUCLEOTIDE SEQUENCE [LARGE SCALE GENOMIC DNA]</scope>
    <source>
        <strain evidence="2 3">CBS 109695</strain>
    </source>
</reference>
<organism evidence="2 3">
    <name type="scientific">Athelia psychrophila</name>
    <dbReference type="NCBI Taxonomy" id="1759441"/>
    <lineage>
        <taxon>Eukaryota</taxon>
        <taxon>Fungi</taxon>
        <taxon>Dikarya</taxon>
        <taxon>Basidiomycota</taxon>
        <taxon>Agaricomycotina</taxon>
        <taxon>Agaricomycetes</taxon>
        <taxon>Agaricomycetidae</taxon>
        <taxon>Atheliales</taxon>
        <taxon>Atheliaceae</taxon>
        <taxon>Athelia</taxon>
    </lineage>
</organism>
<dbReference type="AlphaFoldDB" id="A0A166REX3"/>
<dbReference type="EMBL" id="KV417505">
    <property type="protein sequence ID" value="KZP28197.1"/>
    <property type="molecule type" value="Genomic_DNA"/>
</dbReference>
<sequence>MVAERLAIAALDLRAKAPWTPDMMFMSSTCFLPSSMIKMITSDIDNINSIEELRTCMDGCRWSYWDGYGSGLWTALQAAKIELGDMINQRHLETLAKQKGGRDKKREEQEQEEQRKDEEETRAKLAAIGLDKVKRVKLVVSPDTPDTAGPSFAITDPQYTVPGPSNVLITDLELNTRHSKVLRLLDSSMPPELFYAATSSRKHKLPSATSQISTSPMKRSKKDENQQPPAAHTHQSRQLRPLTAAQRGH</sequence>
<dbReference type="Proteomes" id="UP000076532">
    <property type="component" value="Unassembled WGS sequence"/>
</dbReference>